<dbReference type="InterPro" id="IPR019952">
    <property type="entry name" value="F420_OxRdatse_Rv1855c_pred"/>
</dbReference>
<dbReference type="Pfam" id="PF00296">
    <property type="entry name" value="Bac_luciferase"/>
    <property type="match status" value="1"/>
</dbReference>
<accession>A0A1X0A759</accession>
<feature type="domain" description="Luciferase-like" evidence="5">
    <location>
        <begin position="21"/>
        <end position="242"/>
    </location>
</feature>
<evidence type="ECO:0000256" key="3">
    <source>
        <dbReference type="ARBA" id="ARBA00023002"/>
    </source>
</evidence>
<dbReference type="PANTHER" id="PTHR42847">
    <property type="entry name" value="ALKANESULFONATE MONOOXYGENASE"/>
    <property type="match status" value="1"/>
</dbReference>
<dbReference type="SUPFAM" id="SSF51679">
    <property type="entry name" value="Bacterial luciferase-like"/>
    <property type="match status" value="1"/>
</dbReference>
<name>A0A1X0A759_MYCAN</name>
<dbReference type="Proteomes" id="UP000192284">
    <property type="component" value="Unassembled WGS sequence"/>
</dbReference>
<dbReference type="CDD" id="cd01097">
    <property type="entry name" value="Tetrahydromethanopterin_reductase"/>
    <property type="match status" value="1"/>
</dbReference>
<dbReference type="InterPro" id="IPR011251">
    <property type="entry name" value="Luciferase-like_dom"/>
</dbReference>
<sequence length="307" mass="33547">MAIRLGFQIPKFSYDTGVEELFPSVIAQAREAEAAGYDSLFVMDHFYQLPMLGPPEDPMLEAYTALAALATATERLQLGTLVTGNTYRNPTLLAKIITTLDVVSAGRAILGIGAGWYELEHRQLGFEFGTFTDRFRRLGEALQILDPMIKGERSTFDGEWYKTESAVAEPRYRDRIPILIGGGGEKKTFALAARYADHLNIITSFGELPRKVKALQARCDEIGRDPSTLETSLMLTVIIDENIKPDQLPEQVSGHSVVGSPAQIADQVQAKVLDAGVDGVIINLSPHRHTPGLITTAAEALRPLLGV</sequence>
<keyword evidence="3" id="KW-0560">Oxidoreductase</keyword>
<organism evidence="6 7">
    <name type="scientific">Mycobacterium angelicum</name>
    <dbReference type="NCBI Taxonomy" id="470074"/>
    <lineage>
        <taxon>Bacteria</taxon>
        <taxon>Bacillati</taxon>
        <taxon>Actinomycetota</taxon>
        <taxon>Actinomycetes</taxon>
        <taxon>Mycobacteriales</taxon>
        <taxon>Mycobacteriaceae</taxon>
        <taxon>Mycobacterium</taxon>
    </lineage>
</organism>
<evidence type="ECO:0000256" key="1">
    <source>
        <dbReference type="ARBA" id="ARBA00022630"/>
    </source>
</evidence>
<evidence type="ECO:0000259" key="5">
    <source>
        <dbReference type="Pfam" id="PF00296"/>
    </source>
</evidence>
<dbReference type="EMBL" id="MVHE01000002">
    <property type="protein sequence ID" value="ORA25897.1"/>
    <property type="molecule type" value="Genomic_DNA"/>
</dbReference>
<dbReference type="PANTHER" id="PTHR42847:SF8">
    <property type="entry name" value="CONSERVED PROTEIN"/>
    <property type="match status" value="1"/>
</dbReference>
<dbReference type="OrthoDB" id="4029802at2"/>
<dbReference type="GO" id="GO:0008726">
    <property type="term" value="F:alkanesulfonate monooxygenase activity"/>
    <property type="evidence" value="ECO:0007669"/>
    <property type="project" value="TreeGrafter"/>
</dbReference>
<dbReference type="RefSeq" id="WP_083111392.1">
    <property type="nucleotide sequence ID" value="NZ_JACKTS010000014.1"/>
</dbReference>
<dbReference type="NCBIfam" id="TIGR03560">
    <property type="entry name" value="F420_Rv1855c"/>
    <property type="match status" value="1"/>
</dbReference>
<dbReference type="InterPro" id="IPR036661">
    <property type="entry name" value="Luciferase-like_sf"/>
</dbReference>
<dbReference type="InterPro" id="IPR050172">
    <property type="entry name" value="SsuD_RutA_monooxygenase"/>
</dbReference>
<comment type="caution">
    <text evidence="6">The sequence shown here is derived from an EMBL/GenBank/DDBJ whole genome shotgun (WGS) entry which is preliminary data.</text>
</comment>
<dbReference type="Gene3D" id="3.20.20.30">
    <property type="entry name" value="Luciferase-like domain"/>
    <property type="match status" value="1"/>
</dbReference>
<keyword evidence="1" id="KW-0285">Flavoprotein</keyword>
<evidence type="ECO:0000313" key="6">
    <source>
        <dbReference type="EMBL" id="ORA25897.1"/>
    </source>
</evidence>
<dbReference type="GO" id="GO:0046306">
    <property type="term" value="P:alkanesulfonate catabolic process"/>
    <property type="evidence" value="ECO:0007669"/>
    <property type="project" value="TreeGrafter"/>
</dbReference>
<gene>
    <name evidence="6" type="ORF">BST12_02370</name>
</gene>
<keyword evidence="2" id="KW-0288">FMN</keyword>
<evidence type="ECO:0000313" key="7">
    <source>
        <dbReference type="Proteomes" id="UP000192284"/>
    </source>
</evidence>
<evidence type="ECO:0000256" key="4">
    <source>
        <dbReference type="ARBA" id="ARBA00023033"/>
    </source>
</evidence>
<protein>
    <submittedName>
        <fullName evidence="6">LLM class F420-dependent oxidoreductase</fullName>
    </submittedName>
</protein>
<keyword evidence="4" id="KW-0503">Monooxygenase</keyword>
<keyword evidence="7" id="KW-1185">Reference proteome</keyword>
<evidence type="ECO:0000256" key="2">
    <source>
        <dbReference type="ARBA" id="ARBA00022643"/>
    </source>
</evidence>
<dbReference type="AlphaFoldDB" id="A0A1X0A759"/>
<proteinExistence type="predicted"/>
<reference evidence="6 7" key="1">
    <citation type="submission" date="2017-02" db="EMBL/GenBank/DDBJ databases">
        <title>The new phylogeny of genus Mycobacterium.</title>
        <authorList>
            <person name="Tortoli E."/>
            <person name="Trovato A."/>
            <person name="Cirillo D.M."/>
        </authorList>
    </citation>
    <scope>NUCLEOTIDE SEQUENCE [LARGE SCALE GENOMIC DNA]</scope>
    <source>
        <strain evidence="6 7">DSM 45057</strain>
    </source>
</reference>